<evidence type="ECO:0000313" key="2">
    <source>
        <dbReference type="Proteomes" id="UP000244016"/>
    </source>
</evidence>
<protein>
    <submittedName>
        <fullName evidence="1">Uncharacterized protein</fullName>
    </submittedName>
</protein>
<proteinExistence type="predicted"/>
<evidence type="ECO:0000313" key="1">
    <source>
        <dbReference type="EMBL" id="PTQ52484.1"/>
    </source>
</evidence>
<reference evidence="1 2" key="1">
    <citation type="submission" date="2017-08" db="EMBL/GenBank/DDBJ databases">
        <title>Burning lignite coal seam in the remote Altai Mountains harbors a hydrogen-driven thermophilic microbial community.</title>
        <authorList>
            <person name="Kadnikov V.V."/>
            <person name="Mardanov A.V."/>
            <person name="Ivasenko D."/>
            <person name="Beletsky A.V."/>
            <person name="Karnachuk O.V."/>
            <person name="Ravin N.V."/>
        </authorList>
    </citation>
    <scope>NUCLEOTIDE SEQUENCE [LARGE SCALE GENOMIC DNA]</scope>
    <source>
        <strain evidence="1">AL31</strain>
    </source>
</reference>
<dbReference type="Proteomes" id="UP000244016">
    <property type="component" value="Unassembled WGS sequence"/>
</dbReference>
<gene>
    <name evidence="1" type="ORF">BLITH_0663</name>
</gene>
<sequence length="569" mass="61549">MYVLPKATGGDGDGVFGFEPIRRRIRGAASFLDRCVARAFRSGAVRSCAFGADGCAARVVARRFFVRLGVFLVVSASAAGAGFRAAERWELLRAPEATRGAFLSALERGDPDAVASYALTRDEAGRWRSVPRDWGNLLAAAYRSDPSYREWLGARLASAGEADGTLSPPFSLVRVGRSFRVYLPALYVWVVGGAERGFPDPRSGTLELLVGTGEEVVLSLPEGERGRFGPFPPVAGELRYSCASPRPAPQDDLEFPELQPKAKAEADADASKPCPAVRKLLPERAADADAVVWWLGTAPGFENLAPEVLEVAVRFAVSFDEALRKRDASLLEGTSEELRLLLADMIARGELPAGAPELRPRRIRLCPSDRNPRRVLDGAGGELLEADVEEEWESGTLVRWRYRFRRERDGALSIVAVTRPDGDGSVSAHAQGGGSDFLPERPPAFGGGLPAERGGNEADCLLRNTDLVYVIGFDGGVVPHRSDRDPQGEEALAVRRWAEEHGGAVRFRELPWSEGIAALRRGEIDGYFGAISPEEASRRLPGSPYVVLEVGDGRRTALLLAPRPASEAR</sequence>
<dbReference type="EMBL" id="PEBW01000002">
    <property type="protein sequence ID" value="PTQ52484.1"/>
    <property type="molecule type" value="Genomic_DNA"/>
</dbReference>
<dbReference type="AlphaFoldDB" id="A0A2T5G8G3"/>
<organism evidence="1 2">
    <name type="scientific">Brockia lithotrophica</name>
    <dbReference type="NCBI Taxonomy" id="933949"/>
    <lineage>
        <taxon>Bacteria</taxon>
        <taxon>Bacillati</taxon>
        <taxon>Bacillota</taxon>
        <taxon>Bacilli</taxon>
        <taxon>Bacillales</taxon>
        <taxon>Bacillales Family X. Incertae Sedis</taxon>
        <taxon>Brockia</taxon>
    </lineage>
</organism>
<comment type="caution">
    <text evidence="1">The sequence shown here is derived from an EMBL/GenBank/DDBJ whole genome shotgun (WGS) entry which is preliminary data.</text>
</comment>
<accession>A0A2T5G8G3</accession>
<name>A0A2T5G8G3_9BACL</name>